<dbReference type="Gene3D" id="3.40.1360.10">
    <property type="match status" value="1"/>
</dbReference>
<evidence type="ECO:0000313" key="2">
    <source>
        <dbReference type="Proteomes" id="UP000501063"/>
    </source>
</evidence>
<dbReference type="KEGG" id="pnt:G5B91_12355"/>
<dbReference type="CDD" id="cd01029">
    <property type="entry name" value="TOPRIM_primases"/>
    <property type="match status" value="1"/>
</dbReference>
<dbReference type="AlphaFoldDB" id="A0A6G6IVP1"/>
<gene>
    <name evidence="1" type="ORF">G5B91_12355</name>
</gene>
<sequence>MKDMDNVLRQEVLGKLEQQFGLKPMKGTKYMRKGECPACLKKELFTLSDNPWFIRCGRESKCGESWHIKEIFPDLFDDWSKRAPSTDKEPEASAKAYLTHARGFDLKLIEGWYTQERYWDRDLNIGSATVRFALAKGGYWERLIDQPHRFGKKKARFKTGESPRGVWWCPPCIDLLEVKELWIVEGIFDAIALLHHGLPVVSAMSSNAFPEQSLRELAAMRGGKLPKLIWALDNEPGAHYYTRRHVKEARALGYVCEAAQISQRGNRKTDWNDLHQRWMFIDDTAERAKQIEKDLKSARHEGALLIADSAAEKALLMYDWSKRGEFHFRFGNRLYWFKLDIEKFNRAMQHLEDSENHDDQLLNQKQMRDKALQEAGGVVEIANCFPQALYFQRNEVTDESWYYFRVDRPDDEPVKNTFTSAQVAAASEFKKRLLGVAAGAIYTGSGNQLDQIMKLQLTGLKTVATIDYLGYSRDYQCYVLGDVAVRGGVLEKANAEDYFEFQKLRLKTLQRSIKLQIGTDEKEYKGQWLDWLWICFGSKGLIALAFWFGSLFAEQIRAEFQSFPFLEATGEAGAGKSTLITFLWKLLGRADEEGQDPSKMTKAGLRRWLTQLSNMPMVLLEADRSDNSRSGASAKAFDWDEFKPLFNGRSLGVTGQKTAGNETYEPPFRGSLVMSQNATVVASEAIMTRIVKLHFTRPDITRESQAAADNLNHLSVTDVSHFLLKAIRAEGKVMECFRERIKVHMANLRGLKQIRIERLILNHAMLMALVDALRLVVPLTDNQHTCAQQALLTMALERQAAVNADAPEVAEFWEVFEYLENTHEGAVLNHSKKPETIAINLNEFVKLAAEHRQKVADASTLRDLLKESRRHKFIEYKAVDSAVRSQQASNNSMFTKPSTVKCWVFEA</sequence>
<evidence type="ECO:0000313" key="1">
    <source>
        <dbReference type="EMBL" id="QIE87013.1"/>
    </source>
</evidence>
<accession>A0A6G6IVP1</accession>
<name>A0A6G6IVP1_PSENT</name>
<protein>
    <submittedName>
        <fullName evidence="1">Toprim domain-containing protein</fullName>
    </submittedName>
</protein>
<organism evidence="1 2">
    <name type="scientific">Pseudomonas nitroreducens</name>
    <dbReference type="NCBI Taxonomy" id="46680"/>
    <lineage>
        <taxon>Bacteria</taxon>
        <taxon>Pseudomonadati</taxon>
        <taxon>Pseudomonadota</taxon>
        <taxon>Gammaproteobacteria</taxon>
        <taxon>Pseudomonadales</taxon>
        <taxon>Pseudomonadaceae</taxon>
        <taxon>Pseudomonas</taxon>
    </lineage>
</organism>
<dbReference type="Pfam" id="PF13155">
    <property type="entry name" value="Toprim_2"/>
    <property type="match status" value="1"/>
</dbReference>
<dbReference type="EMBL" id="CP049140">
    <property type="protein sequence ID" value="QIE87013.1"/>
    <property type="molecule type" value="Genomic_DNA"/>
</dbReference>
<dbReference type="Proteomes" id="UP000501063">
    <property type="component" value="Chromosome"/>
</dbReference>
<proteinExistence type="predicted"/>
<dbReference type="InterPro" id="IPR034154">
    <property type="entry name" value="TOPRIM_DnaG/twinkle"/>
</dbReference>
<reference evidence="1 2" key="1">
    <citation type="submission" date="2020-02" db="EMBL/GenBank/DDBJ databases">
        <title>Integrative conjugative elements (ICEs) and plasmids drive adaptation of Pseudomonas nitroreducens strain HBP1 to wastewater environment.</title>
        <authorList>
            <person name="Sentchilo V."/>
            <person name="Carraro N."/>
            <person name="Bertelli C."/>
            <person name="van der Meer J.R."/>
        </authorList>
    </citation>
    <scope>NUCLEOTIDE SEQUENCE [LARGE SCALE GENOMIC DNA]</scope>
    <source>
        <strain evidence="1 2">HBP1</strain>
    </source>
</reference>
<dbReference type="RefSeq" id="WP_038803139.1">
    <property type="nucleotide sequence ID" value="NZ_CP049140.1"/>
</dbReference>